<sequence>TNPAGRGLLPVCGDGGQTEGFLTVRKGQLVEVLDQGGGGGNWLVVALASAPGDLEDEGFLPARCLQPASKMGVSRPSPMDTASSHYGDKTTPHSSHDKI</sequence>
<dbReference type="EMBL" id="CASHTH010000774">
    <property type="protein sequence ID" value="CAI8007438.1"/>
    <property type="molecule type" value="Genomic_DNA"/>
</dbReference>
<dbReference type="Proteomes" id="UP001174909">
    <property type="component" value="Unassembled WGS sequence"/>
</dbReference>
<name>A0AA35R9P8_GEOBA</name>
<dbReference type="InterPro" id="IPR001452">
    <property type="entry name" value="SH3_domain"/>
</dbReference>
<feature type="compositionally biased region" description="Basic and acidic residues" evidence="3">
    <location>
        <begin position="86"/>
        <end position="99"/>
    </location>
</feature>
<keyword evidence="1 2" id="KW-0728">SH3 domain</keyword>
<evidence type="ECO:0000256" key="1">
    <source>
        <dbReference type="ARBA" id="ARBA00022443"/>
    </source>
</evidence>
<evidence type="ECO:0000313" key="6">
    <source>
        <dbReference type="Proteomes" id="UP001174909"/>
    </source>
</evidence>
<feature type="domain" description="SH3" evidence="4">
    <location>
        <begin position="1"/>
        <end position="70"/>
    </location>
</feature>
<dbReference type="InterPro" id="IPR036028">
    <property type="entry name" value="SH3-like_dom_sf"/>
</dbReference>
<evidence type="ECO:0000313" key="5">
    <source>
        <dbReference type="EMBL" id="CAI8007438.1"/>
    </source>
</evidence>
<accession>A0AA35R9P8</accession>
<keyword evidence="6" id="KW-1185">Reference proteome</keyword>
<evidence type="ECO:0000256" key="3">
    <source>
        <dbReference type="SAM" id="MobiDB-lite"/>
    </source>
</evidence>
<dbReference type="SUPFAM" id="SSF50044">
    <property type="entry name" value="SH3-domain"/>
    <property type="match status" value="1"/>
</dbReference>
<evidence type="ECO:0000256" key="2">
    <source>
        <dbReference type="PROSITE-ProRule" id="PRU00192"/>
    </source>
</evidence>
<feature type="non-terminal residue" evidence="5">
    <location>
        <position position="99"/>
    </location>
</feature>
<evidence type="ECO:0000259" key="4">
    <source>
        <dbReference type="PROSITE" id="PS50002"/>
    </source>
</evidence>
<protein>
    <recommendedName>
        <fullName evidence="4">SH3 domain-containing protein</fullName>
    </recommendedName>
</protein>
<dbReference type="AlphaFoldDB" id="A0AA35R9P8"/>
<proteinExistence type="predicted"/>
<feature type="non-terminal residue" evidence="5">
    <location>
        <position position="1"/>
    </location>
</feature>
<dbReference type="PROSITE" id="PS50002">
    <property type="entry name" value="SH3"/>
    <property type="match status" value="1"/>
</dbReference>
<feature type="region of interest" description="Disordered" evidence="3">
    <location>
        <begin position="69"/>
        <end position="99"/>
    </location>
</feature>
<reference evidence="5" key="1">
    <citation type="submission" date="2023-03" db="EMBL/GenBank/DDBJ databases">
        <authorList>
            <person name="Steffen K."/>
            <person name="Cardenas P."/>
        </authorList>
    </citation>
    <scope>NUCLEOTIDE SEQUENCE</scope>
</reference>
<organism evidence="5 6">
    <name type="scientific">Geodia barretti</name>
    <name type="common">Barrett's horny sponge</name>
    <dbReference type="NCBI Taxonomy" id="519541"/>
    <lineage>
        <taxon>Eukaryota</taxon>
        <taxon>Metazoa</taxon>
        <taxon>Porifera</taxon>
        <taxon>Demospongiae</taxon>
        <taxon>Heteroscleromorpha</taxon>
        <taxon>Tetractinellida</taxon>
        <taxon>Astrophorina</taxon>
        <taxon>Geodiidae</taxon>
        <taxon>Geodia</taxon>
    </lineage>
</organism>
<gene>
    <name evidence="5" type="ORF">GBAR_LOCUS5196</name>
</gene>
<comment type="caution">
    <text evidence="5">The sequence shown here is derived from an EMBL/GenBank/DDBJ whole genome shotgun (WGS) entry which is preliminary data.</text>
</comment>